<keyword evidence="2" id="KW-0812">Transmembrane</keyword>
<dbReference type="Proteomes" id="UP000006591">
    <property type="component" value="Chromosome 7"/>
</dbReference>
<dbReference type="InterPro" id="IPR008507">
    <property type="entry name" value="DUF789"/>
</dbReference>
<feature type="compositionally biased region" description="Low complexity" evidence="1">
    <location>
        <begin position="49"/>
        <end position="64"/>
    </location>
</feature>
<evidence type="ECO:0000313" key="4">
    <source>
        <dbReference type="Proteomes" id="UP000006591"/>
    </source>
</evidence>
<keyword evidence="4" id="KW-1185">Reference proteome</keyword>
<keyword evidence="2" id="KW-1133">Transmembrane helix</keyword>
<evidence type="ECO:0000313" key="3">
    <source>
        <dbReference type="EnsemblPlants" id="ONIVA07G07650.2"/>
    </source>
</evidence>
<dbReference type="Gramene" id="ONIVA07G07650.2">
    <property type="protein sequence ID" value="ONIVA07G07650.2"/>
    <property type="gene ID" value="ONIVA07G07650"/>
</dbReference>
<feature type="compositionally biased region" description="Low complexity" evidence="1">
    <location>
        <begin position="1"/>
        <end position="30"/>
    </location>
</feature>
<name>A0A0E0HYR6_ORYNI</name>
<organism evidence="3">
    <name type="scientific">Oryza nivara</name>
    <name type="common">Indian wild rice</name>
    <name type="synonym">Oryza sativa f. spontanea</name>
    <dbReference type="NCBI Taxonomy" id="4536"/>
    <lineage>
        <taxon>Eukaryota</taxon>
        <taxon>Viridiplantae</taxon>
        <taxon>Streptophyta</taxon>
        <taxon>Embryophyta</taxon>
        <taxon>Tracheophyta</taxon>
        <taxon>Spermatophyta</taxon>
        <taxon>Magnoliopsida</taxon>
        <taxon>Liliopsida</taxon>
        <taxon>Poales</taxon>
        <taxon>Poaceae</taxon>
        <taxon>BOP clade</taxon>
        <taxon>Oryzoideae</taxon>
        <taxon>Oryzeae</taxon>
        <taxon>Oryzinae</taxon>
        <taxon>Oryza</taxon>
    </lineage>
</organism>
<dbReference type="EnsemblPlants" id="ONIVA07G07650.2">
    <property type="protein sequence ID" value="ONIVA07G07650.2"/>
    <property type="gene ID" value="ONIVA07G07650"/>
</dbReference>
<proteinExistence type="predicted"/>
<accession>A0A0E0HYR6</accession>
<dbReference type="STRING" id="4536.A0A0E0HYR6"/>
<sequence>MVGPSGAAAASSSSSSTSSTTSSSSQSSSTRGGYMLSDRFYSPPHVRRQQMLLLQQQQLLQGQRPPSPSPSPATAPRAGRQKPLPSPSPPPPPPAPAEAARQKEVERRVDAVVQSKPSVSPLPSSADVKRPPAAESAPEPARAAEEEAAGNLERFLSSTTPSVPVQYLPKTSMRGWRSGDAMNSSPYFCLGDLWEAFNEWSFYGAGVPLVLNGKDSVIQYYVPYLSAIQLYADPSKHSTRIRHPWEESDEESMDTSSESSSGTDADQLRGLENGGFQREDSESHFPSTRPLFEYLEKDPPYEAVIFCQLAGCLLHGISLILQIHVIYSVILSVASVVLNPYWTNAQGSRCMFLDISLPINSDTFQGTPACPPSGGFNSCMNAAGKLTLPVFGLAPYKLRSSVWSSNGPHEQQLAASLMQAADDWLRDRQVHHPDFRFFLTHYNTVWR</sequence>
<evidence type="ECO:0000256" key="2">
    <source>
        <dbReference type="SAM" id="Phobius"/>
    </source>
</evidence>
<evidence type="ECO:0000256" key="1">
    <source>
        <dbReference type="SAM" id="MobiDB-lite"/>
    </source>
</evidence>
<reference evidence="3" key="2">
    <citation type="submission" date="2018-04" db="EMBL/GenBank/DDBJ databases">
        <title>OnivRS2 (Oryza nivara Reference Sequence Version 2).</title>
        <authorList>
            <person name="Zhang J."/>
            <person name="Kudrna D."/>
            <person name="Lee S."/>
            <person name="Talag J."/>
            <person name="Rajasekar S."/>
            <person name="Welchert J."/>
            <person name="Hsing Y.-I."/>
            <person name="Wing R.A."/>
        </authorList>
    </citation>
    <scope>NUCLEOTIDE SEQUENCE [LARGE SCALE GENOMIC DNA]</scope>
    <source>
        <strain evidence="3">SL10</strain>
    </source>
</reference>
<dbReference type="OMA" id="LMSIRSC"/>
<keyword evidence="2" id="KW-0472">Membrane</keyword>
<reference evidence="3" key="1">
    <citation type="submission" date="2015-04" db="UniProtKB">
        <authorList>
            <consortium name="EnsemblPlants"/>
        </authorList>
    </citation>
    <scope>IDENTIFICATION</scope>
    <source>
        <strain evidence="3">SL10</strain>
    </source>
</reference>
<dbReference type="PANTHER" id="PTHR31343:SF8">
    <property type="entry name" value="OS07G0246600 PROTEIN"/>
    <property type="match status" value="1"/>
</dbReference>
<feature type="compositionally biased region" description="Pro residues" evidence="1">
    <location>
        <begin position="84"/>
        <end position="96"/>
    </location>
</feature>
<dbReference type="Pfam" id="PF05623">
    <property type="entry name" value="DUF789"/>
    <property type="match status" value="2"/>
</dbReference>
<protein>
    <submittedName>
        <fullName evidence="3">Uncharacterized protein</fullName>
    </submittedName>
</protein>
<feature type="region of interest" description="Disordered" evidence="1">
    <location>
        <begin position="1"/>
        <end position="148"/>
    </location>
</feature>
<dbReference type="PANTHER" id="PTHR31343">
    <property type="entry name" value="T15D22.8"/>
    <property type="match status" value="1"/>
</dbReference>
<feature type="compositionally biased region" description="Basic and acidic residues" evidence="1">
    <location>
        <begin position="100"/>
        <end position="110"/>
    </location>
</feature>
<dbReference type="AlphaFoldDB" id="A0A0E0HYR6"/>
<feature type="region of interest" description="Disordered" evidence="1">
    <location>
        <begin position="245"/>
        <end position="285"/>
    </location>
</feature>
<dbReference type="eggNOG" id="ENOG502QS06">
    <property type="taxonomic scope" value="Eukaryota"/>
</dbReference>
<feature type="transmembrane region" description="Helical" evidence="2">
    <location>
        <begin position="319"/>
        <end position="342"/>
    </location>
</feature>